<dbReference type="SMART" id="SM00479">
    <property type="entry name" value="EXOIII"/>
    <property type="match status" value="1"/>
</dbReference>
<comment type="caution">
    <text evidence="10">The sequence shown here is derived from an EMBL/GenBank/DDBJ whole genome shotgun (WGS) entry which is preliminary data.</text>
</comment>
<evidence type="ECO:0000313" key="11">
    <source>
        <dbReference type="Proteomes" id="UP000292402"/>
    </source>
</evidence>
<feature type="region of interest" description="Disordered" evidence="8">
    <location>
        <begin position="308"/>
        <end position="364"/>
    </location>
</feature>
<feature type="domain" description="C2H2-type" evidence="9">
    <location>
        <begin position="11"/>
        <end position="38"/>
    </location>
</feature>
<dbReference type="InterPro" id="IPR047021">
    <property type="entry name" value="REXO1/3/4-like"/>
</dbReference>
<dbReference type="Gene3D" id="3.30.420.10">
    <property type="entry name" value="Ribonuclease H-like superfamily/Ribonuclease H"/>
    <property type="match status" value="1"/>
</dbReference>
<dbReference type="InterPro" id="IPR036236">
    <property type="entry name" value="Znf_C2H2_sf"/>
</dbReference>
<dbReference type="GO" id="GO:0004527">
    <property type="term" value="F:exonuclease activity"/>
    <property type="evidence" value="ECO:0007669"/>
    <property type="project" value="UniProtKB-KW"/>
</dbReference>
<dbReference type="AlphaFoldDB" id="A0A4Q4MY49"/>
<dbReference type="SMART" id="SM00355">
    <property type="entry name" value="ZnF_C2H2"/>
    <property type="match status" value="5"/>
</dbReference>
<dbReference type="InterPro" id="IPR012337">
    <property type="entry name" value="RNaseH-like_sf"/>
</dbReference>
<evidence type="ECO:0000256" key="3">
    <source>
        <dbReference type="ARBA" id="ARBA00022722"/>
    </source>
</evidence>
<dbReference type="InterPro" id="IPR036397">
    <property type="entry name" value="RNaseH_sf"/>
</dbReference>
<dbReference type="Pfam" id="PF12874">
    <property type="entry name" value="zf-met"/>
    <property type="match status" value="1"/>
</dbReference>
<feature type="region of interest" description="Disordered" evidence="8">
    <location>
        <begin position="202"/>
        <end position="251"/>
    </location>
</feature>
<dbReference type="InterPro" id="IPR013520">
    <property type="entry name" value="Ribonucl_H"/>
</dbReference>
<dbReference type="InterPro" id="IPR013087">
    <property type="entry name" value="Znf_C2H2_type"/>
</dbReference>
<evidence type="ECO:0000259" key="9">
    <source>
        <dbReference type="PROSITE" id="PS50157"/>
    </source>
</evidence>
<proteinExistence type="inferred from homology"/>
<dbReference type="Gene3D" id="3.30.160.60">
    <property type="entry name" value="Classic Zinc Finger"/>
    <property type="match status" value="2"/>
</dbReference>
<comment type="subcellular location">
    <subcellularLocation>
        <location evidence="1">Nucleus</location>
    </subcellularLocation>
</comment>
<organism evidence="10 11">
    <name type="scientific">Alternaria tenuissima</name>
    <dbReference type="NCBI Taxonomy" id="119927"/>
    <lineage>
        <taxon>Eukaryota</taxon>
        <taxon>Fungi</taxon>
        <taxon>Dikarya</taxon>
        <taxon>Ascomycota</taxon>
        <taxon>Pezizomycotina</taxon>
        <taxon>Dothideomycetes</taxon>
        <taxon>Pleosporomycetidae</taxon>
        <taxon>Pleosporales</taxon>
        <taxon>Pleosporineae</taxon>
        <taxon>Pleosporaceae</taxon>
        <taxon>Alternaria</taxon>
        <taxon>Alternaria sect. Alternaria</taxon>
        <taxon>Alternaria alternata complex</taxon>
    </lineage>
</organism>
<dbReference type="Proteomes" id="UP000292402">
    <property type="component" value="Unassembled WGS sequence"/>
</dbReference>
<feature type="region of interest" description="Disordered" evidence="8">
    <location>
        <begin position="63"/>
        <end position="86"/>
    </location>
</feature>
<dbReference type="CDD" id="cd06137">
    <property type="entry name" value="DEDDh_RNase"/>
    <property type="match status" value="1"/>
</dbReference>
<keyword evidence="3" id="KW-0540">Nuclease</keyword>
<dbReference type="PANTHER" id="PTHR12801:SF115">
    <property type="entry name" value="FI18136P1-RELATED"/>
    <property type="match status" value="1"/>
</dbReference>
<keyword evidence="5" id="KW-0269">Exonuclease</keyword>
<dbReference type="GO" id="GO:0003676">
    <property type="term" value="F:nucleic acid binding"/>
    <property type="evidence" value="ECO:0007669"/>
    <property type="project" value="InterPro"/>
</dbReference>
<evidence type="ECO:0000256" key="4">
    <source>
        <dbReference type="ARBA" id="ARBA00022801"/>
    </source>
</evidence>
<feature type="compositionally biased region" description="Polar residues" evidence="8">
    <location>
        <begin position="214"/>
        <end position="225"/>
    </location>
</feature>
<protein>
    <recommendedName>
        <fullName evidence="9">C2H2-type domain-containing protein</fullName>
    </recommendedName>
</protein>
<keyword evidence="7" id="KW-0862">Zinc</keyword>
<dbReference type="PANTHER" id="PTHR12801">
    <property type="entry name" value="RNA EXONUCLEASE REXO1 / RECO3 FAMILY MEMBER-RELATED"/>
    <property type="match status" value="1"/>
</dbReference>
<dbReference type="PROSITE" id="PS00028">
    <property type="entry name" value="ZINC_FINGER_C2H2_1"/>
    <property type="match status" value="3"/>
</dbReference>
<feature type="domain" description="C2H2-type" evidence="9">
    <location>
        <begin position="260"/>
        <end position="285"/>
    </location>
</feature>
<evidence type="ECO:0000256" key="1">
    <source>
        <dbReference type="ARBA" id="ARBA00004123"/>
    </source>
</evidence>
<dbReference type="GO" id="GO:0008270">
    <property type="term" value="F:zinc ion binding"/>
    <property type="evidence" value="ECO:0007669"/>
    <property type="project" value="UniProtKB-KW"/>
</dbReference>
<name>A0A4Q4MY49_9PLEO</name>
<dbReference type="SUPFAM" id="SSF53098">
    <property type="entry name" value="Ribonuclease H-like"/>
    <property type="match status" value="1"/>
</dbReference>
<evidence type="ECO:0000256" key="5">
    <source>
        <dbReference type="ARBA" id="ARBA00022839"/>
    </source>
</evidence>
<feature type="compositionally biased region" description="Low complexity" evidence="8">
    <location>
        <begin position="226"/>
        <end position="249"/>
    </location>
</feature>
<evidence type="ECO:0000256" key="8">
    <source>
        <dbReference type="SAM" id="MobiDB-lite"/>
    </source>
</evidence>
<keyword evidence="6" id="KW-0539">Nucleus</keyword>
<sequence>MTRRGGGKPPYHCAICEQSFTIKADLRQHTANHSDTSNKKLICATCGWNFDDSHALELHRIQSSHGDPQTARPNPRNEDLEPLTEESEMAVTCSRCQKTFNNQKQHNAHRSNVASDCADWRHTAPKHSTTSPEAARGYVDLDRPKDGSPVVPFYKDPNASSSSEADTVDSDDGVKCHDCKRVFHSRGHYNNHMLGCTPISSSKKHRQVLKATKPGSNTRTITNHVRASPQQRQAPTAAPAPRAQSSSSTLSAPINDLSSFACNFEGCGRVFRSEAGLNQHKTDAHGIGGQALNAVGRAVREQMRQEGLLLQPSSASSRGRGQRGRPAPRASPSAPRGAPSASRMAPPAPQMTPSKHRTTQQVPSQPLTFARPMPIQHHMPPTQPIQLPSSTIMSGVAELDQAKQVQAKILRLLIQSDIFIQHDGKMNVCGIDWTRVGVAKQHEVVAMFDTMCHLPKILQGEYVPAPKAFKDDYNTEYPFSDFEPSPARNPSKPALDVVAISCSKVVLKGGFQEIVKIAAVDLATCRILMNHLVCTDPHAEVLDWRSAVTGLFSWRDMEAARKSGYKVFKGWMAARNALHKFIDKETIVVGHNLRSDLDSLRMVHGRAVDIAKVVEKAAQGPLSKAQLALDSLCKTYSEISLRSDPEYGRDSLMNAFAVREFGLWALKNREQLARIAKQKSLDYQATMPRAAVVGA</sequence>
<dbReference type="PROSITE" id="PS50157">
    <property type="entry name" value="ZINC_FINGER_C2H2_2"/>
    <property type="match status" value="2"/>
</dbReference>
<feature type="region of interest" description="Disordered" evidence="8">
    <location>
        <begin position="122"/>
        <end position="172"/>
    </location>
</feature>
<evidence type="ECO:0000313" key="10">
    <source>
        <dbReference type="EMBL" id="RYN61936.1"/>
    </source>
</evidence>
<reference evidence="11" key="1">
    <citation type="journal article" date="2019" name="bioRxiv">
        <title>Genomics, evolutionary history and diagnostics of the Alternaria alternata species group including apple and Asian pear pathotypes.</title>
        <authorList>
            <person name="Armitage A.D."/>
            <person name="Cockerton H.M."/>
            <person name="Sreenivasaprasad S."/>
            <person name="Woodhall J.W."/>
            <person name="Lane C.R."/>
            <person name="Harrison R.J."/>
            <person name="Clarkson J.P."/>
        </authorList>
    </citation>
    <scope>NUCLEOTIDE SEQUENCE [LARGE SCALE GENOMIC DNA]</scope>
    <source>
        <strain evidence="11">FERA 1082</strain>
    </source>
</reference>
<gene>
    <name evidence="10" type="ORF">AA0114_g493</name>
</gene>
<keyword evidence="7" id="KW-0479">Metal-binding</keyword>
<dbReference type="SUPFAM" id="SSF57667">
    <property type="entry name" value="beta-beta-alpha zinc fingers"/>
    <property type="match status" value="1"/>
</dbReference>
<comment type="similarity">
    <text evidence="2">Belongs to the REXO1/REXO3 family.</text>
</comment>
<evidence type="ECO:0000256" key="7">
    <source>
        <dbReference type="PROSITE-ProRule" id="PRU00042"/>
    </source>
</evidence>
<accession>A0A4Q4MY49</accession>
<keyword evidence="7" id="KW-0863">Zinc-finger</keyword>
<feature type="compositionally biased region" description="Low complexity" evidence="8">
    <location>
        <begin position="312"/>
        <end position="345"/>
    </location>
</feature>
<evidence type="ECO:0000256" key="2">
    <source>
        <dbReference type="ARBA" id="ARBA00006357"/>
    </source>
</evidence>
<keyword evidence="4" id="KW-0378">Hydrolase</keyword>
<evidence type="ECO:0000256" key="6">
    <source>
        <dbReference type="ARBA" id="ARBA00023242"/>
    </source>
</evidence>
<dbReference type="EMBL" id="PDXA01000001">
    <property type="protein sequence ID" value="RYN61936.1"/>
    <property type="molecule type" value="Genomic_DNA"/>
</dbReference>
<dbReference type="GO" id="GO:0005634">
    <property type="term" value="C:nucleus"/>
    <property type="evidence" value="ECO:0007669"/>
    <property type="project" value="UniProtKB-SubCell"/>
</dbReference>